<reference evidence="1" key="1">
    <citation type="journal article" date="2020" name="Stud. Mycol.">
        <title>101 Dothideomycetes genomes: a test case for predicting lifestyles and emergence of pathogens.</title>
        <authorList>
            <person name="Haridas S."/>
            <person name="Albert R."/>
            <person name="Binder M."/>
            <person name="Bloem J."/>
            <person name="Labutti K."/>
            <person name="Salamov A."/>
            <person name="Andreopoulos B."/>
            <person name="Baker S."/>
            <person name="Barry K."/>
            <person name="Bills G."/>
            <person name="Bluhm B."/>
            <person name="Cannon C."/>
            <person name="Castanera R."/>
            <person name="Culley D."/>
            <person name="Daum C."/>
            <person name="Ezra D."/>
            <person name="Gonzalez J."/>
            <person name="Henrissat B."/>
            <person name="Kuo A."/>
            <person name="Liang C."/>
            <person name="Lipzen A."/>
            <person name="Lutzoni F."/>
            <person name="Magnuson J."/>
            <person name="Mondo S."/>
            <person name="Nolan M."/>
            <person name="Ohm R."/>
            <person name="Pangilinan J."/>
            <person name="Park H.-J."/>
            <person name="Ramirez L."/>
            <person name="Alfaro M."/>
            <person name="Sun H."/>
            <person name="Tritt A."/>
            <person name="Yoshinaga Y."/>
            <person name="Zwiers L.-H."/>
            <person name="Turgeon B."/>
            <person name="Goodwin S."/>
            <person name="Spatafora J."/>
            <person name="Crous P."/>
            <person name="Grigoriev I."/>
        </authorList>
    </citation>
    <scope>NUCLEOTIDE SEQUENCE</scope>
    <source>
        <strain evidence="1">ATCC 200398</strain>
    </source>
</reference>
<protein>
    <submittedName>
        <fullName evidence="1">Uncharacterized protein</fullName>
    </submittedName>
</protein>
<accession>A0ACB6QJR1</accession>
<proteinExistence type="predicted"/>
<sequence length="436" mass="49964">MEGLDLLLPNYLKRKRVAESIEKPDEERPRKVRPPLEILVLGNNDCDSWEIRKGRGSKKDPLTFSHWRSSDINTINAGNNDLVVISDSDVEGNDRPLQDNTAQRPRGGSEPHAEPEAFASEFWSHYRDQNIKPKICANALRNVRSEEMQDDDHDDCISILDDCGKYPPSRPQRKPSVITIKEKVGEEPKELTPGLSSSQQNEVSENLDTGHSSQDFDKIPLDTTLKGAQIESLEPGFTFLGERRFKSTSPRDQDVQQLPQKVSARNAQPRTPEQDAILKEKKRLFYHTYWKQYIPLIKRKLSAHHQRVLGSRRFYECWLYSGRLPKKSRAISVSIRFQHDGDIYNITVNIMFVAMLLEGIMTDKHKEGIIENKWQASHLCSNWTCLNPYHVIPEPGVINNSRKQCYKPDSVACSHIPQCLKHLKVDEASLLPTERP</sequence>
<gene>
    <name evidence="1" type="ORF">BDR25DRAFT_376118</name>
</gene>
<comment type="caution">
    <text evidence="1">The sequence shown here is derived from an EMBL/GenBank/DDBJ whole genome shotgun (WGS) entry which is preliminary data.</text>
</comment>
<evidence type="ECO:0000313" key="2">
    <source>
        <dbReference type="Proteomes" id="UP000799755"/>
    </source>
</evidence>
<evidence type="ECO:0000313" key="1">
    <source>
        <dbReference type="EMBL" id="KAF2467233.1"/>
    </source>
</evidence>
<dbReference type="Proteomes" id="UP000799755">
    <property type="component" value="Unassembled WGS sequence"/>
</dbReference>
<organism evidence="1 2">
    <name type="scientific">Lindgomyces ingoldianus</name>
    <dbReference type="NCBI Taxonomy" id="673940"/>
    <lineage>
        <taxon>Eukaryota</taxon>
        <taxon>Fungi</taxon>
        <taxon>Dikarya</taxon>
        <taxon>Ascomycota</taxon>
        <taxon>Pezizomycotina</taxon>
        <taxon>Dothideomycetes</taxon>
        <taxon>Pleosporomycetidae</taxon>
        <taxon>Pleosporales</taxon>
        <taxon>Lindgomycetaceae</taxon>
        <taxon>Lindgomyces</taxon>
    </lineage>
</organism>
<dbReference type="EMBL" id="MU003521">
    <property type="protein sequence ID" value="KAF2467233.1"/>
    <property type="molecule type" value="Genomic_DNA"/>
</dbReference>
<keyword evidence="2" id="KW-1185">Reference proteome</keyword>
<name>A0ACB6QJR1_9PLEO</name>